<protein>
    <submittedName>
        <fullName evidence="1">Uncharacterized protein</fullName>
    </submittedName>
</protein>
<keyword evidence="1" id="KW-0614">Plasmid</keyword>
<accession>A0AAI9EM06</accession>
<name>A0AAI9EM06_VIBVL</name>
<sequence length="105" mass="11959">MSITIFGTVLVPQSMTEDEAQALQREISEHDKFDAIRVQRDVTRQVHIMFHGERTVESKGLEMPNVMLSAWCDTGGDPFFYEPAYTPIAYFLTKKGFVVSKMPRG</sequence>
<proteinExistence type="predicted"/>
<geneLocation type="plasmid" evidence="1">
    <name>p48/10</name>
</geneLocation>
<evidence type="ECO:0000313" key="1">
    <source>
        <dbReference type="EMBL" id="CDM12443.1"/>
    </source>
</evidence>
<organism evidence="1">
    <name type="scientific">Vibrio vulnificus</name>
    <dbReference type="NCBI Taxonomy" id="672"/>
    <lineage>
        <taxon>Bacteria</taxon>
        <taxon>Pseudomonadati</taxon>
        <taxon>Pseudomonadota</taxon>
        <taxon>Gammaproteobacteria</taxon>
        <taxon>Vibrionales</taxon>
        <taxon>Vibrionaceae</taxon>
        <taxon>Vibrio</taxon>
    </lineage>
</organism>
<dbReference type="AlphaFoldDB" id="A0AAI9EM06"/>
<dbReference type="RefSeq" id="WP_032071965.1">
    <property type="nucleotide sequence ID" value="NC_025128.1"/>
</dbReference>
<reference evidence="1" key="1">
    <citation type="journal article" date="2014" name="Genome Announc.">
        <title>Complete Nucleotide Sequence of pVv01, a P1-Like Plasmid Prophage of Vibrio vulnificus.</title>
        <authorList>
            <person name="Hammerl J.A."/>
            <person name="Klevanskaa K."/>
            <person name="Strauch E."/>
            <person name="Hertwig S."/>
        </authorList>
    </citation>
    <scope>NUCLEOTIDE SEQUENCE</scope>
    <source>
        <strain evidence="1">48/10</strain>
    </source>
</reference>
<dbReference type="EMBL" id="HG803186">
    <property type="protein sequence ID" value="CDM12443.1"/>
    <property type="molecule type" value="Genomic_DNA"/>
</dbReference>
<reference evidence="1" key="2">
    <citation type="submission" date="2014-01" db="EMBL/GenBank/DDBJ databases">
        <authorList>
            <person name="Hammerl J."/>
        </authorList>
    </citation>
    <scope>NUCLEOTIDE SEQUENCE</scope>
    <source>
        <strain evidence="1">48/10</strain>
        <plasmid evidence="1">p48/10</plasmid>
    </source>
</reference>